<evidence type="ECO:0000259" key="9">
    <source>
        <dbReference type="Pfam" id="PF12821"/>
    </source>
</evidence>
<keyword evidence="2" id="KW-1003">Cell membrane</keyword>
<dbReference type="PANTHER" id="PTHR34390:SF1">
    <property type="entry name" value="SUCCINATE TRANSPORTER SUBUNIT YJJB-RELATED"/>
    <property type="match status" value="1"/>
</dbReference>
<feature type="transmembrane region" description="Helical" evidence="8">
    <location>
        <begin position="28"/>
        <end position="48"/>
    </location>
</feature>
<evidence type="ECO:0000256" key="7">
    <source>
        <dbReference type="ARBA" id="ARBA00034125"/>
    </source>
</evidence>
<accession>A0A9D1HF64</accession>
<organism evidence="10 11">
    <name type="scientific">Candidatus Onthocola gallistercoris</name>
    <dbReference type="NCBI Taxonomy" id="2840876"/>
    <lineage>
        <taxon>Bacteria</taxon>
        <taxon>Bacillati</taxon>
        <taxon>Bacillota</taxon>
        <taxon>Bacilli</taxon>
        <taxon>Candidatus Onthocola</taxon>
    </lineage>
</organism>
<name>A0A9D1HF64_9FIRM</name>
<dbReference type="GO" id="GO:0015744">
    <property type="term" value="P:succinate transport"/>
    <property type="evidence" value="ECO:0007669"/>
    <property type="project" value="TreeGrafter"/>
</dbReference>
<feature type="transmembrane region" description="Helical" evidence="8">
    <location>
        <begin position="6"/>
        <end position="23"/>
    </location>
</feature>
<keyword evidence="3" id="KW-0997">Cell inner membrane</keyword>
<evidence type="ECO:0000313" key="10">
    <source>
        <dbReference type="EMBL" id="HIU02206.1"/>
    </source>
</evidence>
<dbReference type="AlphaFoldDB" id="A0A9D1HF64"/>
<evidence type="ECO:0000256" key="8">
    <source>
        <dbReference type="SAM" id="Phobius"/>
    </source>
</evidence>
<comment type="caution">
    <text evidence="10">The sequence shown here is derived from an EMBL/GenBank/DDBJ whole genome shotgun (WGS) entry which is preliminary data.</text>
</comment>
<feature type="transmembrane region" description="Helical" evidence="8">
    <location>
        <begin position="54"/>
        <end position="72"/>
    </location>
</feature>
<dbReference type="InterPro" id="IPR024528">
    <property type="entry name" value="ThrE_2"/>
</dbReference>
<evidence type="ECO:0000256" key="3">
    <source>
        <dbReference type="ARBA" id="ARBA00022519"/>
    </source>
</evidence>
<feature type="transmembrane region" description="Helical" evidence="8">
    <location>
        <begin position="79"/>
        <end position="97"/>
    </location>
</feature>
<feature type="transmembrane region" description="Helical" evidence="8">
    <location>
        <begin position="117"/>
        <end position="140"/>
    </location>
</feature>
<comment type="subcellular location">
    <subcellularLocation>
        <location evidence="1">Cell membrane</location>
        <topology evidence="1">Multi-pass membrane protein</topology>
    </subcellularLocation>
</comment>
<gene>
    <name evidence="10" type="ORF">IAB63_03000</name>
</gene>
<reference evidence="10" key="1">
    <citation type="submission" date="2020-10" db="EMBL/GenBank/DDBJ databases">
        <authorList>
            <person name="Gilroy R."/>
        </authorList>
    </citation>
    <scope>NUCLEOTIDE SEQUENCE</scope>
    <source>
        <strain evidence="10">CHK187-14744</strain>
    </source>
</reference>
<comment type="similarity">
    <text evidence="7">Belongs to the ThrE exporter (TC 2.A.79) family.</text>
</comment>
<reference evidence="10" key="2">
    <citation type="journal article" date="2021" name="PeerJ">
        <title>Extensive microbial diversity within the chicken gut microbiome revealed by metagenomics and culture.</title>
        <authorList>
            <person name="Gilroy R."/>
            <person name="Ravi A."/>
            <person name="Getino M."/>
            <person name="Pursley I."/>
            <person name="Horton D.L."/>
            <person name="Alikhan N.F."/>
            <person name="Baker D."/>
            <person name="Gharbi K."/>
            <person name="Hall N."/>
            <person name="Watson M."/>
            <person name="Adriaenssens E.M."/>
            <person name="Foster-Nyarko E."/>
            <person name="Jarju S."/>
            <person name="Secka A."/>
            <person name="Antonio M."/>
            <person name="Oren A."/>
            <person name="Chaudhuri R.R."/>
            <person name="La Ragione R."/>
            <person name="Hildebrand F."/>
            <person name="Pallen M.J."/>
        </authorList>
    </citation>
    <scope>NUCLEOTIDE SEQUENCE</scope>
    <source>
        <strain evidence="10">CHK187-14744</strain>
    </source>
</reference>
<evidence type="ECO:0000256" key="4">
    <source>
        <dbReference type="ARBA" id="ARBA00022692"/>
    </source>
</evidence>
<proteinExistence type="inferred from homology"/>
<keyword evidence="6 8" id="KW-0472">Membrane</keyword>
<evidence type="ECO:0000256" key="6">
    <source>
        <dbReference type="ARBA" id="ARBA00023136"/>
    </source>
</evidence>
<keyword evidence="5 8" id="KW-1133">Transmembrane helix</keyword>
<dbReference type="InterPro" id="IPR050539">
    <property type="entry name" value="ThrE_Dicarb/AminoAcid_Exp"/>
</dbReference>
<dbReference type="GO" id="GO:0005886">
    <property type="term" value="C:plasma membrane"/>
    <property type="evidence" value="ECO:0007669"/>
    <property type="project" value="UniProtKB-SubCell"/>
</dbReference>
<evidence type="ECO:0000256" key="5">
    <source>
        <dbReference type="ARBA" id="ARBA00022989"/>
    </source>
</evidence>
<sequence>MNEFIQLMAALFGSLGFAMIFNIHGKKLIWAAFGGFYVWAIYLLWQHIFGSNDYISAFAASSLLTLYAELMARWHKTPVTVFLVSGSIPLIPGASLYRTMNWLMGNHTLLFRRDSIYTILFATSMAAGITATTLIFRMIWGIIIRHHLRHHPERLR</sequence>
<evidence type="ECO:0000256" key="2">
    <source>
        <dbReference type="ARBA" id="ARBA00022475"/>
    </source>
</evidence>
<dbReference type="Proteomes" id="UP000824164">
    <property type="component" value="Unassembled WGS sequence"/>
</dbReference>
<keyword evidence="4 8" id="KW-0812">Transmembrane</keyword>
<dbReference type="EMBL" id="DVLT01000019">
    <property type="protein sequence ID" value="HIU02206.1"/>
    <property type="molecule type" value="Genomic_DNA"/>
</dbReference>
<feature type="domain" description="Threonine/Serine exporter ThrE" evidence="9">
    <location>
        <begin position="6"/>
        <end position="134"/>
    </location>
</feature>
<dbReference type="PANTHER" id="PTHR34390">
    <property type="entry name" value="UPF0442 PROTEIN YJJB-RELATED"/>
    <property type="match status" value="1"/>
</dbReference>
<evidence type="ECO:0000256" key="1">
    <source>
        <dbReference type="ARBA" id="ARBA00004651"/>
    </source>
</evidence>
<dbReference type="Pfam" id="PF12821">
    <property type="entry name" value="ThrE_2"/>
    <property type="match status" value="1"/>
</dbReference>
<protein>
    <submittedName>
        <fullName evidence="10">Threonine/serine exporter family protein</fullName>
    </submittedName>
</protein>
<evidence type="ECO:0000313" key="11">
    <source>
        <dbReference type="Proteomes" id="UP000824164"/>
    </source>
</evidence>